<dbReference type="Pfam" id="PF07691">
    <property type="entry name" value="PA14"/>
    <property type="match status" value="1"/>
</dbReference>
<dbReference type="Pfam" id="PF05345">
    <property type="entry name" value="He_PIG"/>
    <property type="match status" value="2"/>
</dbReference>
<sequence>MKLRWVGLGASMAAVLLTGSCGGSSGQGGGVSSGISGGISSQAASAGFAASFEKQRELRRKIAAPAQARWSAVTDLSLVPASASTLPDGKVLLWAGESRFTVSSDSNRTYSTLFDPVTMTATDRLVSETGHNMFCSGTSTLADGSLLVAGGSGESNTSIYNPGTGAWTTGAKLNIRRAYNANTLLQDGSVLTIGGSWDLANVGGKDGEVWNAATGWRKLPGLKIASMLSPGGAEYWVSDSHFWLHPAGNGKVFHAGPGRQMHWLDTRGEGSVEPAGTRGDDAFAITGSAVMYDTGKILKAGGVDMAVTDWTSNQSYVIDLNAGVSVRTINPMAYPRAYHNSVVLPDGQVVVIGGQTIALGFSDSNGVMVPELFDPITESFTPLPAMTIPRNYHSVALLLQDGRVLSAGGGVCGEGCAANHADLQILSPHYLFNADGTPATRPVLLSAPSRAVYGSTVTVSTDSPVTAFSLVRMSSTTHSVNNDQRRLPLDFTGLGDNNYKIDVPSNPGWAIPGVYMLFAMNANGTPSVARMITIDGTGAPQLTAPDDQLSAVGSTLNLPVRATNAGGIPVNYSADGLPDGLRIDAATGVISGSPTRTGTHVVKVAAAASGSKVSSQFQWVVNDSNRASRYVKLVSTSSFDDSPLASIADLDLLNEVGTVLPRAGWTASASSAETRGEYAPAALAIDANSDSYWLTQWSDPLAVQPHSFVIDMGTMQHVGGFAYRPRQNSGNSTIARYDFHVSADGVNWGPPVAQGDFRDHGPNLGRKTVFFNNLARGRPASASSEQAGGAAARAVDGVNDGNWAANSTTLTESTANPWWEVDLGADFRIHALRLWNRTDCCGDRLGNFQVLVSAAPMTGRSYDALMADNGVHKTQVPGTAGRLTTLSPGATGRHVRVQLAGANALSLAEVEVFGVPAANRPPSLGAVAPPATHQGEQVAFALAASDADGDPLAFEVSGLPAGVSYDPASGMIAGYPSRSGSFSVTATVGDGRGGTAATRFDWRILNPLPVIAAIAAPPVRAGARATYAANAGAASNLQYSWLFGDGSPSTGWITDGGANTTHAFAAPGVYNVTVSARSPDGTVVTRSFMQAVTGAAVGGSAGGRPLASAILAVEARAGASERVWVLNQDADTVAVFNSEDGHRLAEIVVGAQPRSISVGNGIAVVTNKESASLSVLSTATLRPLRTVPLPRGSQPHGVLVASDGSTYVALEATGRLLKFDNAWTQTADVAAPGVRHLAMTADSKRLLATRFVTAPQPGEGTARVRGETGGVKTGGEVTEFDPATLAVLRRFVLQHSDKADGSVQGRGVPNYLGAPAISPDGQSAWVPSKQDNIQRGSLRDGQPLSFESTVRAISSRLDLVANTEDYPGRVDLDNSGVASAAVYHPNGAYLFVALESSREVAVLDAAGKRELMRVAVGRAPQGVAVSLDGMRLYVSNFMDRTGAAYDLGRLLQFGEPSIGLIGAVSGTETERLAPDVLRGKQFFYDAKDPRLARDGYLSCASCHNDGAHDGRTWDFSSLGEGLRNTISLRGRAGGQGRLHWSGNFDEPQDFDGQIRNLARGTGLMTDAAFNAGTRSQPLGDPKAGQSADLDALAAYLRSLDAFAASPLRNADGSLTTQAVAGKTLFAAQCATCHGGPDFTNSATHRLDNVGTLKAGSGKRLGAPLTGLDVPTLREAWATAPYLHDGSAATVEDAVRAHTGLRLPDADVLAVSAFVKQTGNEEPRAPHLPGTGTGLLGSYFNNITLSGQPALVRVEPVDFDWGLGSPGAPIGVDFFSARWTGAIEAPATGSYQFRTLLDDGVRLWIDDKLLIDHWTYHPDYDTTIPLNLVAGRLYRLRVDYFEWTHGASMRLEWKPPGAAGFSRPPTEQYYPY</sequence>
<feature type="region of interest" description="Disordered" evidence="7">
    <location>
        <begin position="1257"/>
        <end position="1276"/>
    </location>
</feature>
<dbReference type="SUPFAM" id="SSF49299">
    <property type="entry name" value="PKD domain"/>
    <property type="match status" value="1"/>
</dbReference>
<evidence type="ECO:0000313" key="12">
    <source>
        <dbReference type="EMBL" id="MEJ8850278.1"/>
    </source>
</evidence>
<keyword evidence="4 6" id="KW-0408">Iron</keyword>
<dbReference type="Pfam" id="PF22633">
    <property type="entry name" value="F5_F8_type_C_2"/>
    <property type="match status" value="1"/>
</dbReference>
<dbReference type="InterPro" id="IPR000601">
    <property type="entry name" value="PKD_dom"/>
</dbReference>
<dbReference type="RefSeq" id="WP_340345559.1">
    <property type="nucleotide sequence ID" value="NZ_JBBKZT010000014.1"/>
</dbReference>
<dbReference type="SUPFAM" id="SSF46626">
    <property type="entry name" value="Cytochrome c"/>
    <property type="match status" value="2"/>
</dbReference>
<evidence type="ECO:0000256" key="5">
    <source>
        <dbReference type="ARBA" id="ARBA00023157"/>
    </source>
</evidence>
<feature type="domain" description="PA14" evidence="11">
    <location>
        <begin position="1729"/>
        <end position="1867"/>
    </location>
</feature>
<dbReference type="CDD" id="cd02851">
    <property type="entry name" value="E_set_GO_C"/>
    <property type="match status" value="1"/>
</dbReference>
<dbReference type="InterPro" id="IPR022409">
    <property type="entry name" value="PKD/Chitinase_dom"/>
</dbReference>
<feature type="domain" description="PKD" evidence="9">
    <location>
        <begin position="1009"/>
        <end position="1087"/>
    </location>
</feature>
<dbReference type="SUPFAM" id="SSF50974">
    <property type="entry name" value="Nitrous oxide reductase, N-terminal domain"/>
    <property type="match status" value="1"/>
</dbReference>
<dbReference type="SMART" id="SM00607">
    <property type="entry name" value="FTP"/>
    <property type="match status" value="1"/>
</dbReference>
<dbReference type="SMART" id="SM00089">
    <property type="entry name" value="PKD"/>
    <property type="match status" value="1"/>
</dbReference>
<dbReference type="InterPro" id="IPR037524">
    <property type="entry name" value="PA14/GLEYA"/>
</dbReference>
<dbReference type="PROSITE" id="PS50022">
    <property type="entry name" value="FA58C_3"/>
    <property type="match status" value="2"/>
</dbReference>
<dbReference type="InterPro" id="IPR000421">
    <property type="entry name" value="FA58C"/>
</dbReference>
<dbReference type="EMBL" id="JBBKZT010000014">
    <property type="protein sequence ID" value="MEJ8850278.1"/>
    <property type="molecule type" value="Genomic_DNA"/>
</dbReference>
<comment type="caution">
    <text evidence="12">The sequence shown here is derived from an EMBL/GenBank/DDBJ whole genome shotgun (WGS) entry which is preliminary data.</text>
</comment>
<dbReference type="SMART" id="SM00612">
    <property type="entry name" value="Kelch"/>
    <property type="match status" value="2"/>
</dbReference>
<feature type="domain" description="F5/8 type C" evidence="8">
    <location>
        <begin position="645"/>
        <end position="748"/>
    </location>
</feature>
<gene>
    <name evidence="12" type="ORF">WKW82_26820</name>
</gene>
<dbReference type="Pfam" id="PF09118">
    <property type="entry name" value="GO-like_E_set"/>
    <property type="match status" value="1"/>
</dbReference>
<dbReference type="InterPro" id="IPR037293">
    <property type="entry name" value="Gal_Oxidase_central_sf"/>
</dbReference>
<dbReference type="Gene3D" id="2.60.40.10">
    <property type="entry name" value="Immunoglobulins"/>
    <property type="match status" value="4"/>
</dbReference>
<dbReference type="SUPFAM" id="SSF49785">
    <property type="entry name" value="Galactose-binding domain-like"/>
    <property type="match status" value="2"/>
</dbReference>
<dbReference type="PROSITE" id="PS51820">
    <property type="entry name" value="PA14"/>
    <property type="match status" value="1"/>
</dbReference>
<dbReference type="InterPro" id="IPR011045">
    <property type="entry name" value="N2O_reductase_N"/>
</dbReference>
<evidence type="ECO:0000259" key="11">
    <source>
        <dbReference type="PROSITE" id="PS51820"/>
    </source>
</evidence>
<dbReference type="InterPro" id="IPR014756">
    <property type="entry name" value="Ig_E-set"/>
</dbReference>
<name>A0ABU8WRV6_9BURK</name>
<dbReference type="SUPFAM" id="SSF56988">
    <property type="entry name" value="Anthrax protective antigen"/>
    <property type="match status" value="1"/>
</dbReference>
<dbReference type="InterPro" id="IPR015943">
    <property type="entry name" value="WD40/YVTN_repeat-like_dom_sf"/>
</dbReference>
<dbReference type="Pfam" id="PF00754">
    <property type="entry name" value="F5_F8_type_C"/>
    <property type="match status" value="1"/>
</dbReference>
<feature type="domain" description="F5/8 type C" evidence="8">
    <location>
        <begin position="759"/>
        <end position="915"/>
    </location>
</feature>
<dbReference type="InterPro" id="IPR013783">
    <property type="entry name" value="Ig-like_fold"/>
</dbReference>
<evidence type="ECO:0000259" key="8">
    <source>
        <dbReference type="PROSITE" id="PS50022"/>
    </source>
</evidence>
<evidence type="ECO:0000259" key="9">
    <source>
        <dbReference type="PROSITE" id="PS50093"/>
    </source>
</evidence>
<dbReference type="InterPro" id="IPR015919">
    <property type="entry name" value="Cadherin-like_sf"/>
</dbReference>
<evidence type="ECO:0000256" key="1">
    <source>
        <dbReference type="ARBA" id="ARBA00022617"/>
    </source>
</evidence>
<dbReference type="Pfam" id="PF18911">
    <property type="entry name" value="PKD_4"/>
    <property type="match status" value="1"/>
</dbReference>
<dbReference type="Gene3D" id="1.10.760.10">
    <property type="entry name" value="Cytochrome c-like domain"/>
    <property type="match status" value="2"/>
</dbReference>
<evidence type="ECO:0000256" key="4">
    <source>
        <dbReference type="ARBA" id="ARBA00023004"/>
    </source>
</evidence>
<dbReference type="Gene3D" id="2.60.120.260">
    <property type="entry name" value="Galactose-binding domain-like"/>
    <property type="match status" value="2"/>
</dbReference>
<dbReference type="InterPro" id="IPR006652">
    <property type="entry name" value="Kelch_1"/>
</dbReference>
<accession>A0ABU8WRV6</accession>
<keyword evidence="3" id="KW-0106">Calcium</keyword>
<dbReference type="InterPro" id="IPR011043">
    <property type="entry name" value="Gal_Oxase/kelch_b-propeller"/>
</dbReference>
<keyword evidence="2 6" id="KW-0479">Metal-binding</keyword>
<dbReference type="InterPro" id="IPR036909">
    <property type="entry name" value="Cyt_c-like_dom_sf"/>
</dbReference>
<dbReference type="SMART" id="SM00758">
    <property type="entry name" value="PA14"/>
    <property type="match status" value="1"/>
</dbReference>
<protein>
    <submittedName>
        <fullName evidence="12">PA14 domain-containing protein</fullName>
    </submittedName>
</protein>
<evidence type="ECO:0000313" key="13">
    <source>
        <dbReference type="Proteomes" id="UP001385892"/>
    </source>
</evidence>
<dbReference type="InterPro" id="IPR011658">
    <property type="entry name" value="PA14_dom"/>
</dbReference>
<dbReference type="InterPro" id="IPR009056">
    <property type="entry name" value="Cyt_c-like_dom"/>
</dbReference>
<reference evidence="12 13" key="1">
    <citation type="submission" date="2024-03" db="EMBL/GenBank/DDBJ databases">
        <title>Novel species of the genus Variovorax.</title>
        <authorList>
            <person name="Liu Q."/>
            <person name="Xin Y.-H."/>
        </authorList>
    </citation>
    <scope>NUCLEOTIDE SEQUENCE [LARGE SCALE GENOMIC DNA]</scope>
    <source>
        <strain evidence="12 13">KACC 18900</strain>
    </source>
</reference>
<organism evidence="12 13">
    <name type="scientific">Variovorax rhizosphaerae</name>
    <dbReference type="NCBI Taxonomy" id="1836200"/>
    <lineage>
        <taxon>Bacteria</taxon>
        <taxon>Pseudomonadati</taxon>
        <taxon>Pseudomonadota</taxon>
        <taxon>Betaproteobacteria</taxon>
        <taxon>Burkholderiales</taxon>
        <taxon>Comamonadaceae</taxon>
        <taxon>Variovorax</taxon>
    </lineage>
</organism>
<dbReference type="PROSITE" id="PS50093">
    <property type="entry name" value="PKD"/>
    <property type="match status" value="1"/>
</dbReference>
<dbReference type="PANTHER" id="PTHR32208:SF56">
    <property type="entry name" value="GALACTOSE OXIDASE-RELATED"/>
    <property type="match status" value="1"/>
</dbReference>
<dbReference type="SUPFAM" id="SSF81296">
    <property type="entry name" value="E set domains"/>
    <property type="match status" value="1"/>
</dbReference>
<dbReference type="CDD" id="cd00146">
    <property type="entry name" value="PKD"/>
    <property type="match status" value="1"/>
</dbReference>
<evidence type="ECO:0000256" key="2">
    <source>
        <dbReference type="ARBA" id="ARBA00022723"/>
    </source>
</evidence>
<dbReference type="SUPFAM" id="SSF50965">
    <property type="entry name" value="Galactose oxidase, central domain"/>
    <property type="match status" value="1"/>
</dbReference>
<dbReference type="InterPro" id="IPR035986">
    <property type="entry name" value="PKD_dom_sf"/>
</dbReference>
<dbReference type="SUPFAM" id="SSF49313">
    <property type="entry name" value="Cadherin-like"/>
    <property type="match status" value="2"/>
</dbReference>
<keyword evidence="5" id="KW-1015">Disulfide bond</keyword>
<dbReference type="Proteomes" id="UP001385892">
    <property type="component" value="Unassembled WGS sequence"/>
</dbReference>
<dbReference type="InterPro" id="IPR008979">
    <property type="entry name" value="Galactose-bd-like_sf"/>
</dbReference>
<dbReference type="PANTHER" id="PTHR32208">
    <property type="entry name" value="SECRETED PROTEIN-RELATED"/>
    <property type="match status" value="1"/>
</dbReference>
<proteinExistence type="predicted"/>
<keyword evidence="1 6" id="KW-0349">Heme</keyword>
<evidence type="ECO:0000259" key="10">
    <source>
        <dbReference type="PROSITE" id="PS51007"/>
    </source>
</evidence>
<evidence type="ECO:0000256" key="3">
    <source>
        <dbReference type="ARBA" id="ARBA00022837"/>
    </source>
</evidence>
<feature type="domain" description="Cytochrome c" evidence="10">
    <location>
        <begin position="1474"/>
        <end position="1600"/>
    </location>
</feature>
<feature type="domain" description="Cytochrome c" evidence="10">
    <location>
        <begin position="1616"/>
        <end position="1718"/>
    </location>
</feature>
<dbReference type="Gene3D" id="2.130.10.80">
    <property type="entry name" value="Galactose oxidase/kelch, beta-propeller"/>
    <property type="match status" value="1"/>
</dbReference>
<dbReference type="PROSITE" id="PS51257">
    <property type="entry name" value="PROKAR_LIPOPROTEIN"/>
    <property type="match status" value="1"/>
</dbReference>
<dbReference type="InterPro" id="IPR015202">
    <property type="entry name" value="GO-like_E_set"/>
</dbReference>
<dbReference type="Gene3D" id="3.90.182.10">
    <property type="entry name" value="Toxin - Anthrax Protective Antigen,domain 1"/>
    <property type="match status" value="1"/>
</dbReference>
<dbReference type="Gene3D" id="2.130.10.10">
    <property type="entry name" value="YVTN repeat-like/Quinoprotein amine dehydrogenase"/>
    <property type="match status" value="2"/>
</dbReference>
<evidence type="ECO:0000256" key="7">
    <source>
        <dbReference type="SAM" id="MobiDB-lite"/>
    </source>
</evidence>
<evidence type="ECO:0000256" key="6">
    <source>
        <dbReference type="PROSITE-ProRule" id="PRU00433"/>
    </source>
</evidence>
<dbReference type="Pfam" id="PF00034">
    <property type="entry name" value="Cytochrom_C"/>
    <property type="match status" value="1"/>
</dbReference>
<dbReference type="InterPro" id="IPR006585">
    <property type="entry name" value="FTP1"/>
</dbReference>
<dbReference type="PROSITE" id="PS51007">
    <property type="entry name" value="CYTC"/>
    <property type="match status" value="2"/>
</dbReference>
<keyword evidence="13" id="KW-1185">Reference proteome</keyword>